<sequence length="801" mass="84681">MMAKSFPSRLLRAVAVMALAGASFAPLPLHAADPAPFDLPGPGLRISVSRGEVTLPIDRVPSLAEGDRLVIRADFPEDQRARFLLVSTFLQGATNPPPKDWIRTAEPWKKKEKDRQLDLVVPKGARQLVLFLVPATGGAAGAIADAVRGRPGEFVRASQDLNQASLDRARLDGFLAAIRAQENSHPEYLRSVAPTLARSLSMKLNEECLGKVIELQAACLLEHRDTLVLADVHTSSLTETLSGAPVDLAMQLSSTREAGMGYYSPYIGVIRDIARVFGAFSNPQLDYLPSLSLRHGEGVSLLLNAAPSFDKPRSVLVTAMPAIEANSPPRLRAAVDGPLCGARPGLVLPVDGAPLIYATDYLHDARLRLTAGSRTIELPLVPRADRGGYVVAGAMPADLKGKVEAQILGQWGFDRFEGPRFVLQFPAEGDWAAAGGVSSLVTRRDNPIALTGPAPACVTSVAMRTGSGPQPLAAKLNDDGDVAVTVPLKDSRPGEVVLEIRQQGVAEPATVSLRARAQASRLDGLAIHAGDRSALLSGQRLDQVARVELAGLTLLPAGLTREGDVDRLQLDAEGTGEGIAPGSPTARITLQDGRVLSLPVTVAAPRPGVTLIERSLAPKQARRGLALETKGQALLPDSARLVFSLRAAPGTRLSPADSIEVATVDGESHATLSNGPELRFQGRDVLVATLDPAVLGSSAFGPLRFRLHQGDVTSGWQPLAVLARLPTITHVQCDKGAARCRMEGEGLFLIDSIAPVSGNAQPVRVPEGFTGASLRVPAPQGGRLQLRLRDAPDEPVVLVTG</sequence>
<accession>A0A1T5BKJ3</accession>
<dbReference type="EMBL" id="FUYM01000003">
    <property type="protein sequence ID" value="SKB47758.1"/>
    <property type="molecule type" value="Genomic_DNA"/>
</dbReference>
<evidence type="ECO:0000313" key="3">
    <source>
        <dbReference type="Proteomes" id="UP000189818"/>
    </source>
</evidence>
<name>A0A1T5BKJ3_9SPHN</name>
<dbReference type="Proteomes" id="UP000189818">
    <property type="component" value="Unassembled WGS sequence"/>
</dbReference>
<dbReference type="AlphaFoldDB" id="A0A1T5BKJ3"/>
<feature type="signal peptide" evidence="1">
    <location>
        <begin position="1"/>
        <end position="31"/>
    </location>
</feature>
<keyword evidence="1" id="KW-0732">Signal</keyword>
<organism evidence="2 3">
    <name type="scientific">Rhizorhabdus histidinilytica</name>
    <dbReference type="NCBI Taxonomy" id="439228"/>
    <lineage>
        <taxon>Bacteria</taxon>
        <taxon>Pseudomonadati</taxon>
        <taxon>Pseudomonadota</taxon>
        <taxon>Alphaproteobacteria</taxon>
        <taxon>Sphingomonadales</taxon>
        <taxon>Sphingomonadaceae</taxon>
        <taxon>Rhizorhabdus</taxon>
    </lineage>
</organism>
<proteinExistence type="predicted"/>
<dbReference type="RefSeq" id="WP_079647422.1">
    <property type="nucleotide sequence ID" value="NZ_FUYM01000003.1"/>
</dbReference>
<dbReference type="OrthoDB" id="7052005at2"/>
<gene>
    <name evidence="2" type="ORF">SAMN06295920_10380</name>
</gene>
<feature type="chain" id="PRO_5012572192" evidence="1">
    <location>
        <begin position="32"/>
        <end position="801"/>
    </location>
</feature>
<dbReference type="STRING" id="439228.SAMN06295920_10380"/>
<evidence type="ECO:0000256" key="1">
    <source>
        <dbReference type="SAM" id="SignalP"/>
    </source>
</evidence>
<reference evidence="3" key="1">
    <citation type="submission" date="2017-02" db="EMBL/GenBank/DDBJ databases">
        <authorList>
            <person name="Varghese N."/>
            <person name="Submissions S."/>
        </authorList>
    </citation>
    <scope>NUCLEOTIDE SEQUENCE [LARGE SCALE GENOMIC DNA]</scope>
    <source>
        <strain evidence="3">UM2</strain>
    </source>
</reference>
<keyword evidence="3" id="KW-1185">Reference proteome</keyword>
<protein>
    <submittedName>
        <fullName evidence="2">Uncharacterized protein</fullName>
    </submittedName>
</protein>
<evidence type="ECO:0000313" key="2">
    <source>
        <dbReference type="EMBL" id="SKB47758.1"/>
    </source>
</evidence>